<organism evidence="18 19">
    <name type="scientific">Candidatus Spyradenecus faecavium</name>
    <dbReference type="NCBI Taxonomy" id="2840947"/>
    <lineage>
        <taxon>Bacteria</taxon>
        <taxon>Pseudomonadati</taxon>
        <taxon>Lentisphaerota</taxon>
        <taxon>Lentisphaeria</taxon>
        <taxon>Lentisphaerales</taxon>
        <taxon>Lentisphaeraceae</taxon>
        <taxon>Lentisphaeraceae incertae sedis</taxon>
        <taxon>Candidatus Spyradenecus</taxon>
    </lineage>
</organism>
<keyword evidence="12" id="KW-0238">DNA-binding</keyword>
<dbReference type="PANTHER" id="PTHR43152">
    <property type="entry name" value="UVRABC SYSTEM PROTEIN A"/>
    <property type="match status" value="1"/>
</dbReference>
<comment type="similarity">
    <text evidence="14">Belongs to the ABC transporter superfamily. UvrA family.</text>
</comment>
<feature type="domain" description="ABC transporter" evidence="17">
    <location>
        <begin position="301"/>
        <end position="599"/>
    </location>
</feature>
<keyword evidence="8" id="KW-0863">Zinc-finger</keyword>
<dbReference type="InterPro" id="IPR013815">
    <property type="entry name" value="ATP_grasp_subdomain_1"/>
</dbReference>
<dbReference type="InterPro" id="IPR041552">
    <property type="entry name" value="UvrA_DNA-bd"/>
</dbReference>
<proteinExistence type="inferred from homology"/>
<dbReference type="InterPro" id="IPR003439">
    <property type="entry name" value="ABC_transporter-like_ATP-bd"/>
</dbReference>
<keyword evidence="6" id="KW-0227">DNA damage</keyword>
<dbReference type="Pfam" id="PF17755">
    <property type="entry name" value="UvrA_DNA-bind"/>
    <property type="match status" value="1"/>
</dbReference>
<dbReference type="PANTHER" id="PTHR43152:SF3">
    <property type="entry name" value="UVRABC SYSTEM PROTEIN A"/>
    <property type="match status" value="1"/>
</dbReference>
<reference evidence="18" key="2">
    <citation type="journal article" date="2021" name="PeerJ">
        <title>Extensive microbial diversity within the chicken gut microbiome revealed by metagenomics and culture.</title>
        <authorList>
            <person name="Gilroy R."/>
            <person name="Ravi A."/>
            <person name="Getino M."/>
            <person name="Pursley I."/>
            <person name="Horton D.L."/>
            <person name="Alikhan N.F."/>
            <person name="Baker D."/>
            <person name="Gharbi K."/>
            <person name="Hall N."/>
            <person name="Watson M."/>
            <person name="Adriaenssens E.M."/>
            <person name="Foster-Nyarko E."/>
            <person name="Jarju S."/>
            <person name="Secka A."/>
            <person name="Antonio M."/>
            <person name="Oren A."/>
            <person name="Chaudhuri R.R."/>
            <person name="La Ragione R."/>
            <person name="Hildebrand F."/>
            <person name="Pallen M.J."/>
        </authorList>
    </citation>
    <scope>NUCLEOTIDE SEQUENCE</scope>
    <source>
        <strain evidence="18">35461</strain>
    </source>
</reference>
<dbReference type="Gene3D" id="3.30.1490.20">
    <property type="entry name" value="ATP-grasp fold, A domain"/>
    <property type="match status" value="1"/>
</dbReference>
<evidence type="ECO:0000256" key="8">
    <source>
        <dbReference type="ARBA" id="ARBA00022771"/>
    </source>
</evidence>
<dbReference type="InterPro" id="IPR004602">
    <property type="entry name" value="UvrA"/>
</dbReference>
<evidence type="ECO:0000256" key="6">
    <source>
        <dbReference type="ARBA" id="ARBA00022763"/>
    </source>
</evidence>
<evidence type="ECO:0000256" key="9">
    <source>
        <dbReference type="ARBA" id="ARBA00022833"/>
    </source>
</evidence>
<dbReference type="AlphaFoldDB" id="A0A9D1NNR7"/>
<dbReference type="Pfam" id="PF17760">
    <property type="entry name" value="UvrA_inter"/>
    <property type="match status" value="1"/>
</dbReference>
<evidence type="ECO:0000256" key="10">
    <source>
        <dbReference type="ARBA" id="ARBA00022840"/>
    </source>
</evidence>
<evidence type="ECO:0000313" key="18">
    <source>
        <dbReference type="EMBL" id="HIV10007.1"/>
    </source>
</evidence>
<keyword evidence="9" id="KW-0862">Zinc</keyword>
<dbReference type="Proteomes" id="UP000886845">
    <property type="component" value="Unassembled WGS sequence"/>
</dbReference>
<dbReference type="GO" id="GO:0005737">
    <property type="term" value="C:cytoplasm"/>
    <property type="evidence" value="ECO:0007669"/>
    <property type="project" value="UniProtKB-SubCell"/>
</dbReference>
<dbReference type="Gene3D" id="1.20.1580.10">
    <property type="entry name" value="ABC transporter ATPase like domain"/>
    <property type="match status" value="2"/>
</dbReference>
<keyword evidence="11" id="KW-0267">Excision nuclease</keyword>
<name>A0A9D1NNR7_9BACT</name>
<dbReference type="PROSITE" id="PS00211">
    <property type="entry name" value="ABC_TRANSPORTER_1"/>
    <property type="match status" value="2"/>
</dbReference>
<keyword evidence="2" id="KW-0963">Cytoplasm</keyword>
<evidence type="ECO:0000259" key="17">
    <source>
        <dbReference type="PROSITE" id="PS50893"/>
    </source>
</evidence>
<keyword evidence="4" id="KW-0677">Repeat</keyword>
<evidence type="ECO:0000256" key="3">
    <source>
        <dbReference type="ARBA" id="ARBA00022723"/>
    </source>
</evidence>
<dbReference type="SUPFAM" id="SSF52540">
    <property type="entry name" value="P-loop containing nucleoside triphosphate hydrolases"/>
    <property type="match status" value="2"/>
</dbReference>
<feature type="domain" description="ABC transporter" evidence="17">
    <location>
        <begin position="607"/>
        <end position="946"/>
    </location>
</feature>
<keyword evidence="3" id="KW-0479">Metal-binding</keyword>
<dbReference type="InterPro" id="IPR017871">
    <property type="entry name" value="ABC_transporter-like_CS"/>
</dbReference>
<keyword evidence="5" id="KW-0547">Nucleotide-binding</keyword>
<dbReference type="GO" id="GO:0016887">
    <property type="term" value="F:ATP hydrolysis activity"/>
    <property type="evidence" value="ECO:0007669"/>
    <property type="project" value="InterPro"/>
</dbReference>
<dbReference type="NCBIfam" id="NF001503">
    <property type="entry name" value="PRK00349.1"/>
    <property type="match status" value="1"/>
</dbReference>
<protein>
    <recommendedName>
        <fullName evidence="15">UvrABC system protein A</fullName>
    </recommendedName>
    <alternativeName>
        <fullName evidence="16">Excinuclease ABC subunit A</fullName>
    </alternativeName>
</protein>
<dbReference type="FunFam" id="1.20.1580.10:FF:000002">
    <property type="entry name" value="UvrABC system protein A"/>
    <property type="match status" value="1"/>
</dbReference>
<dbReference type="Gene3D" id="3.40.50.300">
    <property type="entry name" value="P-loop containing nucleotide triphosphate hydrolases"/>
    <property type="match status" value="2"/>
</dbReference>
<evidence type="ECO:0000256" key="2">
    <source>
        <dbReference type="ARBA" id="ARBA00022490"/>
    </source>
</evidence>
<evidence type="ECO:0000256" key="15">
    <source>
        <dbReference type="ARBA" id="ARBA00039316"/>
    </source>
</evidence>
<dbReference type="FunFam" id="3.40.50.300:FF:000272">
    <property type="entry name" value="UvrABC system protein A"/>
    <property type="match status" value="1"/>
</dbReference>
<gene>
    <name evidence="18" type="primary">uvrA</name>
    <name evidence="18" type="ORF">IAC79_07835</name>
</gene>
<evidence type="ECO:0000256" key="1">
    <source>
        <dbReference type="ARBA" id="ARBA00004496"/>
    </source>
</evidence>
<evidence type="ECO:0000256" key="12">
    <source>
        <dbReference type="ARBA" id="ARBA00023125"/>
    </source>
</evidence>
<keyword evidence="18" id="KW-0378">Hydrolase</keyword>
<accession>A0A9D1NNR7</accession>
<evidence type="ECO:0000256" key="5">
    <source>
        <dbReference type="ARBA" id="ARBA00022741"/>
    </source>
</evidence>
<reference evidence="18" key="1">
    <citation type="submission" date="2020-10" db="EMBL/GenBank/DDBJ databases">
        <authorList>
            <person name="Gilroy R."/>
        </authorList>
    </citation>
    <scope>NUCLEOTIDE SEQUENCE</scope>
    <source>
        <strain evidence="18">35461</strain>
    </source>
</reference>
<evidence type="ECO:0000256" key="16">
    <source>
        <dbReference type="ARBA" id="ARBA00042156"/>
    </source>
</evidence>
<dbReference type="EMBL" id="DVOR01000245">
    <property type="protein sequence ID" value="HIV10007.1"/>
    <property type="molecule type" value="Genomic_DNA"/>
</dbReference>
<dbReference type="GO" id="GO:0009380">
    <property type="term" value="C:excinuclease repair complex"/>
    <property type="evidence" value="ECO:0007669"/>
    <property type="project" value="InterPro"/>
</dbReference>
<dbReference type="CDD" id="cd03271">
    <property type="entry name" value="ABC_UvrA_II"/>
    <property type="match status" value="1"/>
</dbReference>
<evidence type="ECO:0000256" key="13">
    <source>
        <dbReference type="ARBA" id="ARBA00023204"/>
    </source>
</evidence>
<evidence type="ECO:0000256" key="4">
    <source>
        <dbReference type="ARBA" id="ARBA00022737"/>
    </source>
</evidence>
<keyword evidence="7" id="KW-0228">DNA excision</keyword>
<evidence type="ECO:0000256" key="11">
    <source>
        <dbReference type="ARBA" id="ARBA00022881"/>
    </source>
</evidence>
<comment type="caution">
    <text evidence="18">The sequence shown here is derived from an EMBL/GenBank/DDBJ whole genome shotgun (WGS) entry which is preliminary data.</text>
</comment>
<evidence type="ECO:0000256" key="7">
    <source>
        <dbReference type="ARBA" id="ARBA00022769"/>
    </source>
</evidence>
<dbReference type="GO" id="GO:0008270">
    <property type="term" value="F:zinc ion binding"/>
    <property type="evidence" value="ECO:0007669"/>
    <property type="project" value="UniProtKB-KW"/>
</dbReference>
<dbReference type="InterPro" id="IPR027417">
    <property type="entry name" value="P-loop_NTPase"/>
</dbReference>
<dbReference type="GO" id="GO:0004518">
    <property type="term" value="F:nuclease activity"/>
    <property type="evidence" value="ECO:0007669"/>
    <property type="project" value="UniProtKB-KW"/>
</dbReference>
<dbReference type="InterPro" id="IPR041102">
    <property type="entry name" value="UvrA_inter"/>
</dbReference>
<dbReference type="FunFam" id="3.40.50.300:FF:000028">
    <property type="entry name" value="UvrABC system protein A"/>
    <property type="match status" value="1"/>
</dbReference>
<dbReference type="GO" id="GO:0003677">
    <property type="term" value="F:DNA binding"/>
    <property type="evidence" value="ECO:0007669"/>
    <property type="project" value="UniProtKB-KW"/>
</dbReference>
<evidence type="ECO:0000313" key="19">
    <source>
        <dbReference type="Proteomes" id="UP000886845"/>
    </source>
</evidence>
<dbReference type="NCBIfam" id="TIGR00630">
    <property type="entry name" value="uvra"/>
    <property type="match status" value="1"/>
</dbReference>
<keyword evidence="10" id="KW-0067">ATP-binding</keyword>
<dbReference type="Gene3D" id="1.10.8.280">
    <property type="entry name" value="ABC transporter ATPase domain-like"/>
    <property type="match status" value="1"/>
</dbReference>
<keyword evidence="13" id="KW-0234">DNA repair</keyword>
<dbReference type="PROSITE" id="PS50893">
    <property type="entry name" value="ABC_TRANSPORTER_2"/>
    <property type="match status" value="2"/>
</dbReference>
<comment type="subcellular location">
    <subcellularLocation>
        <location evidence="1">Cytoplasm</location>
    </subcellularLocation>
</comment>
<dbReference type="GO" id="GO:0005524">
    <property type="term" value="F:ATP binding"/>
    <property type="evidence" value="ECO:0007669"/>
    <property type="project" value="UniProtKB-KW"/>
</dbReference>
<dbReference type="GO" id="GO:0006289">
    <property type="term" value="P:nucleotide-excision repair"/>
    <property type="evidence" value="ECO:0007669"/>
    <property type="project" value="InterPro"/>
</dbReference>
<sequence>MADEIVITGARQNNLKNIDVRIPRDSLTVITGLSGSGKSSLAFDTLYAEGQRRYVESLSAYARQFLDQLQKPDVERIEGLSPAISIEQRASGSNPRSIVATVTETHDYLRLLWGNIAHAHCPKCGKEVHPQSAEQIVDRLLALPEGTKLVLLAPIVRGRKGRHEEVRELMMRQGYVRARVDGQMVDVESEWPELDKKCPHRIDAVIDRVVIKDGLRSRLTDSVEQALRAADGLLEAQVVGGESTLYSEKNACADCGISFEALKPRSFSFNSPYGACPTCSGLGALMVFDENLVVPDKTKPLREAIVGWRRGGHHLLMYYNWLLAAFAEYCGVDLDTPFDKLPRKFRDELMNGTGDRPVQLAYVIKGVLNHTDKPFEGVLPNLRRRYAECDNDETRETLSQFLAPQRCPDCAGARLRPESRVATVGGRTLPEVMHLPARDALAFFDALAEGGASPLVPQPLAEHERTVAGEILREIRKRIAFLVDVGLDYLSLDRESATLSGGEMQRIRLASQIGSGLVGVLYVLDEPTIGLHPRDNERLIDMLHRLQRRGNTVVVVEHDEEMIRRADYIVDIGPGAGSQGGRVVYQGPAKGLLKCKGSLTADYLTGRKSVPVPERHSPGKAWLTLEGCTQNNLRDLTVRLPLGCFVCVTGVSGSGKSTLVDDILKRALAHHFHGARETPGAHRRILGLRNLDKMIEIDQSPIGRTPRSNPVTYTGCFTAIRELFAQTPAAKMRGYKPGRFSFNVKGGRCEVCQGDGMKRLEMHFLPDVYVPCEQCGGARYNRETLEVRYKGKTIADVLDMTVSEALAFFGPIPAIANKLATIEEVGLGYIKLGQSATTLSGGEAQRIKLAAELSKRATGKTLYILDEPTTGLHFADVHKLLSLLLRLRDQGNTVVVIEHNLDVIKSADWILDLGPEGGDRGGTLVAQGTPEDVAQVPSSYTGRFLAPLLASKSPPPNPKGFDPKP</sequence>
<evidence type="ECO:0000256" key="14">
    <source>
        <dbReference type="ARBA" id="ARBA00038000"/>
    </source>
</evidence>